<protein>
    <submittedName>
        <fullName evidence="2">Uncharacterized protein</fullName>
    </submittedName>
</protein>
<keyword evidence="3" id="KW-1185">Reference proteome</keyword>
<dbReference type="Proteomes" id="UP001295444">
    <property type="component" value="Chromosome 03"/>
</dbReference>
<name>A0AAD1RR15_PELCU</name>
<accession>A0AAD1RR15</accession>
<proteinExistence type="predicted"/>
<sequence>MKFKKNSAAPNDQTPTKSSRTYASWHSNGTPTLGDSLQAPGSVKGMEQQLAARKGAQQAKPALARTAGIISPHSTLCHTGVQVTPGLSCSTCQPAPQQPQHRQTTGQQREQAESTEGMN</sequence>
<feature type="region of interest" description="Disordered" evidence="1">
    <location>
        <begin position="90"/>
        <end position="119"/>
    </location>
</feature>
<gene>
    <name evidence="2" type="ORF">PECUL_23A039853</name>
</gene>
<evidence type="ECO:0000313" key="2">
    <source>
        <dbReference type="EMBL" id="CAH2276550.1"/>
    </source>
</evidence>
<feature type="region of interest" description="Disordered" evidence="1">
    <location>
        <begin position="1"/>
        <end position="59"/>
    </location>
</feature>
<reference evidence="2" key="1">
    <citation type="submission" date="2022-03" db="EMBL/GenBank/DDBJ databases">
        <authorList>
            <person name="Alioto T."/>
            <person name="Alioto T."/>
            <person name="Gomez Garrido J."/>
        </authorList>
    </citation>
    <scope>NUCLEOTIDE SEQUENCE</scope>
</reference>
<dbReference type="AlphaFoldDB" id="A0AAD1RR15"/>
<evidence type="ECO:0000256" key="1">
    <source>
        <dbReference type="SAM" id="MobiDB-lite"/>
    </source>
</evidence>
<dbReference type="EMBL" id="OW240914">
    <property type="protein sequence ID" value="CAH2276550.1"/>
    <property type="molecule type" value="Genomic_DNA"/>
</dbReference>
<feature type="compositionally biased region" description="Low complexity" evidence="1">
    <location>
        <begin position="98"/>
        <end position="109"/>
    </location>
</feature>
<evidence type="ECO:0000313" key="3">
    <source>
        <dbReference type="Proteomes" id="UP001295444"/>
    </source>
</evidence>
<feature type="compositionally biased region" description="Polar residues" evidence="1">
    <location>
        <begin position="8"/>
        <end position="35"/>
    </location>
</feature>
<organism evidence="2 3">
    <name type="scientific">Pelobates cultripes</name>
    <name type="common">Western spadefoot toad</name>
    <dbReference type="NCBI Taxonomy" id="61616"/>
    <lineage>
        <taxon>Eukaryota</taxon>
        <taxon>Metazoa</taxon>
        <taxon>Chordata</taxon>
        <taxon>Craniata</taxon>
        <taxon>Vertebrata</taxon>
        <taxon>Euteleostomi</taxon>
        <taxon>Amphibia</taxon>
        <taxon>Batrachia</taxon>
        <taxon>Anura</taxon>
        <taxon>Pelobatoidea</taxon>
        <taxon>Pelobatidae</taxon>
        <taxon>Pelobates</taxon>
    </lineage>
</organism>